<accession>A0ABV2MQN3</accession>
<dbReference type="Proteomes" id="UP001549077">
    <property type="component" value="Unassembled WGS sequence"/>
</dbReference>
<evidence type="ECO:0000313" key="2">
    <source>
        <dbReference type="Proteomes" id="UP001549077"/>
    </source>
</evidence>
<organism evidence="1 2">
    <name type="scientific">Rhizobium binae</name>
    <dbReference type="NCBI Taxonomy" id="1138190"/>
    <lineage>
        <taxon>Bacteria</taxon>
        <taxon>Pseudomonadati</taxon>
        <taxon>Pseudomonadota</taxon>
        <taxon>Alphaproteobacteria</taxon>
        <taxon>Hyphomicrobiales</taxon>
        <taxon>Rhizobiaceae</taxon>
        <taxon>Rhizobium/Agrobacterium group</taxon>
        <taxon>Rhizobium</taxon>
    </lineage>
</organism>
<dbReference type="EMBL" id="JBEPMY010000030">
    <property type="protein sequence ID" value="MET3758464.1"/>
    <property type="molecule type" value="Genomic_DNA"/>
</dbReference>
<proteinExistence type="predicted"/>
<dbReference type="GeneID" id="91150951"/>
<name>A0ABV2MQN3_9HYPH</name>
<dbReference type="RefSeq" id="WP_168301290.1">
    <property type="nucleotide sequence ID" value="NZ_CP071605.1"/>
</dbReference>
<sequence>MDIDWSRFCTIAFMSLTEVGNGVVVELTDNELSTLEGVVYAWIDQSGTILRVGACNRPIGIAMLALGEDINNTLLGLDSPTPEWEAKQWFALARQGRLRALGHQPPAIDTVAGRVRPYLSIERHMIAKLKPVLNRGHH</sequence>
<evidence type="ECO:0000313" key="1">
    <source>
        <dbReference type="EMBL" id="MET3758464.1"/>
    </source>
</evidence>
<protein>
    <submittedName>
        <fullName evidence="1">Uncharacterized protein</fullName>
    </submittedName>
</protein>
<reference evidence="1 2" key="1">
    <citation type="submission" date="2024-06" db="EMBL/GenBank/DDBJ databases">
        <title>Genomic Encyclopedia of Type Strains, Phase IV (KMG-IV): sequencing the most valuable type-strain genomes for metagenomic binning, comparative biology and taxonomic classification.</title>
        <authorList>
            <person name="Goeker M."/>
        </authorList>
    </citation>
    <scope>NUCLEOTIDE SEQUENCE [LARGE SCALE GENOMIC DNA]</scope>
    <source>
        <strain evidence="1 2">DSM 29288</strain>
    </source>
</reference>
<gene>
    <name evidence="1" type="ORF">ABID08_005846</name>
</gene>
<comment type="caution">
    <text evidence="1">The sequence shown here is derived from an EMBL/GenBank/DDBJ whole genome shotgun (WGS) entry which is preliminary data.</text>
</comment>
<keyword evidence="2" id="KW-1185">Reference proteome</keyword>